<evidence type="ECO:0000256" key="3">
    <source>
        <dbReference type="ARBA" id="ARBA00011669"/>
    </source>
</evidence>
<evidence type="ECO:0000256" key="1">
    <source>
        <dbReference type="ARBA" id="ARBA00004715"/>
    </source>
</evidence>
<dbReference type="AlphaFoldDB" id="A0A376GX95"/>
<evidence type="ECO:0000256" key="2">
    <source>
        <dbReference type="ARBA" id="ARBA00006422"/>
    </source>
</evidence>
<name>A0A376GX95_ENTGA</name>
<evidence type="ECO:0000256" key="4">
    <source>
        <dbReference type="ARBA" id="ARBA00022448"/>
    </source>
</evidence>
<dbReference type="InterPro" id="IPR019480">
    <property type="entry name" value="Dihydroorotate_DH_Fe-S-bd"/>
</dbReference>
<accession>A0A376GX95</accession>
<evidence type="ECO:0000256" key="5">
    <source>
        <dbReference type="ARBA" id="ARBA00022630"/>
    </source>
</evidence>
<dbReference type="SUPFAM" id="SSF52343">
    <property type="entry name" value="Ferredoxin reductase-like, C-terminal NADP-linked domain"/>
    <property type="match status" value="1"/>
</dbReference>
<dbReference type="Proteomes" id="UP000254807">
    <property type="component" value="Unassembled WGS sequence"/>
</dbReference>
<keyword evidence="6 15" id="KW-0001">2Fe-2S</keyword>
<dbReference type="HAMAP" id="MF_01211">
    <property type="entry name" value="DHODB_Fe_S_bind"/>
    <property type="match status" value="1"/>
</dbReference>
<keyword evidence="11 15" id="KW-0408">Iron</keyword>
<dbReference type="UniPathway" id="UPA00070">
    <property type="reaction ID" value="UER00945"/>
</dbReference>
<dbReference type="PIRSF" id="PIRSF006816">
    <property type="entry name" value="Cyc3_hyd_g"/>
    <property type="match status" value="1"/>
</dbReference>
<keyword evidence="20" id="KW-1185">Reference proteome</keyword>
<dbReference type="Gene3D" id="3.40.50.80">
    <property type="entry name" value="Nucleotide-binding domain of ferredoxin-NADP reductase (FNR) module"/>
    <property type="match status" value="1"/>
</dbReference>
<reference evidence="19 20" key="1">
    <citation type="submission" date="2018-06" db="EMBL/GenBank/DDBJ databases">
        <authorList>
            <consortium name="Pathogen Informatics"/>
            <person name="Doyle S."/>
        </authorList>
    </citation>
    <scope>NUCLEOTIDE SEQUENCE [LARGE SCALE GENOMIC DNA]</scope>
    <source>
        <strain evidence="19 20">NCTC12360</strain>
    </source>
</reference>
<dbReference type="InterPro" id="IPR023455">
    <property type="entry name" value="Dihydroorotate_DHASE_ETsu"/>
</dbReference>
<evidence type="ECO:0000256" key="8">
    <source>
        <dbReference type="ARBA" id="ARBA00022827"/>
    </source>
</evidence>
<comment type="pathway">
    <text evidence="1 15">Pyrimidine metabolism; UMP biosynthesis via de novo pathway; orotate from (S)-dihydroorotate (NAD(+) route): step 1/1.</text>
</comment>
<comment type="function">
    <text evidence="15">Responsible for channeling the electrons from the oxidation of dihydroorotate from the FMN redox center in the PyrD type B subunit to the ultimate electron acceptor NAD(+).</text>
</comment>
<keyword evidence="9 15" id="KW-0665">Pyrimidine biosynthesis</keyword>
<evidence type="ECO:0000256" key="16">
    <source>
        <dbReference type="PIRSR" id="PIRSR006816-1"/>
    </source>
</evidence>
<keyword evidence="7 15" id="KW-0479">Metal-binding</keyword>
<evidence type="ECO:0000313" key="19">
    <source>
        <dbReference type="EMBL" id="STD82302.1"/>
    </source>
</evidence>
<feature type="binding site" evidence="15 17">
    <location>
        <position position="228"/>
    </location>
    <ligand>
        <name>[2Fe-2S] cluster</name>
        <dbReference type="ChEBI" id="CHEBI:190135"/>
    </ligand>
</feature>
<evidence type="ECO:0000256" key="10">
    <source>
        <dbReference type="ARBA" id="ARBA00022982"/>
    </source>
</evidence>
<feature type="binding site" evidence="15 16">
    <location>
        <begin position="68"/>
        <end position="70"/>
    </location>
    <ligand>
        <name>FAD</name>
        <dbReference type="ChEBI" id="CHEBI:57692"/>
    </ligand>
</feature>
<protein>
    <recommendedName>
        <fullName evidence="13 15">Dihydroorotate dehydrogenase B (NAD(+)), electron transfer subunit</fullName>
    </recommendedName>
    <alternativeName>
        <fullName evidence="14 15">Dihydroorotate oxidase B, electron transfer subunit</fullName>
    </alternativeName>
</protein>
<organism evidence="19 20">
    <name type="scientific">Enterococcus gallinarum</name>
    <dbReference type="NCBI Taxonomy" id="1353"/>
    <lineage>
        <taxon>Bacteria</taxon>
        <taxon>Bacillati</taxon>
        <taxon>Bacillota</taxon>
        <taxon>Bacilli</taxon>
        <taxon>Lactobacillales</taxon>
        <taxon>Enterococcaceae</taxon>
        <taxon>Enterococcus</taxon>
    </lineage>
</organism>
<evidence type="ECO:0000259" key="18">
    <source>
        <dbReference type="PROSITE" id="PS51384"/>
    </source>
</evidence>
<comment type="cofactor">
    <cofactor evidence="15 16">
        <name>FAD</name>
        <dbReference type="ChEBI" id="CHEBI:57692"/>
    </cofactor>
    <text evidence="15 16">Binds 1 FAD per subunit.</text>
</comment>
<comment type="cofactor">
    <cofactor evidence="15">
        <name>[2Fe-2S] cluster</name>
        <dbReference type="ChEBI" id="CHEBI:190135"/>
    </cofactor>
    <text evidence="15">Binds 1 [2Fe-2S] cluster per subunit.</text>
</comment>
<dbReference type="NCBIfam" id="NF000799">
    <property type="entry name" value="PRK00054.1-4"/>
    <property type="match status" value="1"/>
</dbReference>
<dbReference type="GO" id="GO:0009055">
    <property type="term" value="F:electron transfer activity"/>
    <property type="evidence" value="ECO:0007669"/>
    <property type="project" value="UniProtKB-UniRule"/>
</dbReference>
<comment type="cofactor">
    <cofactor evidence="17">
        <name>[2Fe-2S] cluster</name>
        <dbReference type="ChEBI" id="CHEBI:190135"/>
    </cofactor>
    <text evidence="17">Binds 1 [2Fe-2S] cluster per subunit.</text>
</comment>
<dbReference type="FunFam" id="2.10.240.10:FF:000001">
    <property type="entry name" value="Dihydroorotate dehydrogenase B (NAD(+)), electron transfer subunit"/>
    <property type="match status" value="1"/>
</dbReference>
<dbReference type="PROSITE" id="PS51384">
    <property type="entry name" value="FAD_FR"/>
    <property type="match status" value="1"/>
</dbReference>
<evidence type="ECO:0000256" key="11">
    <source>
        <dbReference type="ARBA" id="ARBA00023004"/>
    </source>
</evidence>
<feature type="domain" description="FAD-binding FR-type" evidence="18">
    <location>
        <begin position="1"/>
        <end position="100"/>
    </location>
</feature>
<gene>
    <name evidence="15 19" type="primary">pyrK</name>
    <name evidence="19" type="ORF">NCTC12360_00723</name>
</gene>
<keyword evidence="8 15" id="KW-0274">FAD</keyword>
<evidence type="ECO:0000256" key="17">
    <source>
        <dbReference type="PIRSR" id="PIRSR006816-2"/>
    </source>
</evidence>
<dbReference type="CDD" id="cd06218">
    <property type="entry name" value="DHOD_e_trans"/>
    <property type="match status" value="1"/>
</dbReference>
<dbReference type="InterPro" id="IPR037117">
    <property type="entry name" value="Dihydroorotate_DH_ele_sf"/>
</dbReference>
<dbReference type="GO" id="GO:0051537">
    <property type="term" value="F:2 iron, 2 sulfur cluster binding"/>
    <property type="evidence" value="ECO:0007669"/>
    <property type="project" value="UniProtKB-KW"/>
</dbReference>
<feature type="binding site" evidence="15 16">
    <location>
        <begin position="51"/>
        <end position="54"/>
    </location>
    <ligand>
        <name>FAD</name>
        <dbReference type="ChEBI" id="CHEBI:57692"/>
    </ligand>
</feature>
<keyword evidence="10 15" id="KW-0249">Electron transport</keyword>
<sequence length="258" mass="28145">MKQERMTITKQRMLAPRIYEMTLSGALVQEMTTPGQFLHIRVPDDAFLLRRPISISWIDQESQSCRIIYRTEGEGTKRFAHLQSGDQLDVLGPLGNGFHIEDLQKDETVFIVGGGIGVPPLYVLSKQLVAKGVRPIHFLGFASSEVMYYEEAFQALGDTRIATDDGTYGVQGNVGNLLLAADSKPVAVFACGNNGLLKTVEQLFQDCPNVQLSLESRMACGIGACYACVCHKADDPTGTKSVKVCDEGPVFQAGKVVI</sequence>
<evidence type="ECO:0000313" key="20">
    <source>
        <dbReference type="Proteomes" id="UP000254807"/>
    </source>
</evidence>
<dbReference type="GO" id="GO:0016491">
    <property type="term" value="F:oxidoreductase activity"/>
    <property type="evidence" value="ECO:0007669"/>
    <property type="project" value="InterPro"/>
</dbReference>
<evidence type="ECO:0000256" key="13">
    <source>
        <dbReference type="ARBA" id="ARBA00069792"/>
    </source>
</evidence>
<dbReference type="Gene3D" id="2.10.240.10">
    <property type="entry name" value="Dihydroorotate dehydrogenase, electron transfer subunit"/>
    <property type="match status" value="1"/>
</dbReference>
<dbReference type="InterPro" id="IPR039261">
    <property type="entry name" value="FNR_nucleotide-bd"/>
</dbReference>
<dbReference type="PANTHER" id="PTHR43513">
    <property type="entry name" value="DIHYDROOROTATE DEHYDROGENASE B (NAD(+)), ELECTRON TRANSFER SUBUNIT"/>
    <property type="match status" value="1"/>
</dbReference>
<dbReference type="InterPro" id="IPR050353">
    <property type="entry name" value="PyrK_electron_transfer"/>
</dbReference>
<feature type="binding site" evidence="15 17">
    <location>
        <position position="245"/>
    </location>
    <ligand>
        <name>[2Fe-2S] cluster</name>
        <dbReference type="ChEBI" id="CHEBI:190135"/>
    </ligand>
</feature>
<dbReference type="Pfam" id="PF10418">
    <property type="entry name" value="DHODB_Fe-S_bind"/>
    <property type="match status" value="1"/>
</dbReference>
<dbReference type="InterPro" id="IPR017938">
    <property type="entry name" value="Riboflavin_synthase-like_b-brl"/>
</dbReference>
<dbReference type="InterPro" id="IPR017927">
    <property type="entry name" value="FAD-bd_FR_type"/>
</dbReference>
<dbReference type="InterPro" id="IPR012165">
    <property type="entry name" value="Cyt_c3_hydrogenase_gsu"/>
</dbReference>
<feature type="binding site" evidence="15 17">
    <location>
        <position position="220"/>
    </location>
    <ligand>
        <name>[2Fe-2S] cluster</name>
        <dbReference type="ChEBI" id="CHEBI:190135"/>
    </ligand>
</feature>
<evidence type="ECO:0000256" key="14">
    <source>
        <dbReference type="ARBA" id="ARBA00082223"/>
    </source>
</evidence>
<comment type="similarity">
    <text evidence="2 15">Belongs to the PyrK family.</text>
</comment>
<evidence type="ECO:0000256" key="7">
    <source>
        <dbReference type="ARBA" id="ARBA00022723"/>
    </source>
</evidence>
<comment type="subunit">
    <text evidence="3 15">Heterotetramer of 2 PyrK and 2 PyrD type B subunits.</text>
</comment>
<dbReference type="EMBL" id="UFYW01000001">
    <property type="protein sequence ID" value="STD82302.1"/>
    <property type="molecule type" value="Genomic_DNA"/>
</dbReference>
<dbReference type="GO" id="GO:0050660">
    <property type="term" value="F:flavin adenine dinucleotide binding"/>
    <property type="evidence" value="ECO:0007669"/>
    <property type="project" value="InterPro"/>
</dbReference>
<keyword evidence="5 15" id="KW-0285">Flavoprotein</keyword>
<proteinExistence type="inferred from homology"/>
<evidence type="ECO:0000256" key="12">
    <source>
        <dbReference type="ARBA" id="ARBA00023014"/>
    </source>
</evidence>
<dbReference type="NCBIfam" id="NF000797">
    <property type="entry name" value="PRK00054.1-2"/>
    <property type="match status" value="1"/>
</dbReference>
<feature type="binding site" evidence="15 17">
    <location>
        <position position="225"/>
    </location>
    <ligand>
        <name>[2Fe-2S] cluster</name>
        <dbReference type="ChEBI" id="CHEBI:190135"/>
    </ligand>
</feature>
<dbReference type="GO" id="GO:0046872">
    <property type="term" value="F:metal ion binding"/>
    <property type="evidence" value="ECO:0007669"/>
    <property type="project" value="UniProtKB-KW"/>
</dbReference>
<keyword evidence="4 15" id="KW-0813">Transport</keyword>
<evidence type="ECO:0000256" key="9">
    <source>
        <dbReference type="ARBA" id="ARBA00022975"/>
    </source>
</evidence>
<feature type="binding site" evidence="15 16">
    <location>
        <begin position="75"/>
        <end position="76"/>
    </location>
    <ligand>
        <name>FAD</name>
        <dbReference type="ChEBI" id="CHEBI:57692"/>
    </ligand>
</feature>
<dbReference type="Gene3D" id="2.40.30.10">
    <property type="entry name" value="Translation factors"/>
    <property type="match status" value="1"/>
</dbReference>
<evidence type="ECO:0000256" key="6">
    <source>
        <dbReference type="ARBA" id="ARBA00022714"/>
    </source>
</evidence>
<dbReference type="SUPFAM" id="SSF63380">
    <property type="entry name" value="Riboflavin synthase domain-like"/>
    <property type="match status" value="1"/>
</dbReference>
<evidence type="ECO:0000256" key="15">
    <source>
        <dbReference type="HAMAP-Rule" id="MF_01211"/>
    </source>
</evidence>
<dbReference type="PANTHER" id="PTHR43513:SF3">
    <property type="entry name" value="DIHYDROOROTATE DEHYDROGENASE B (NAD(+)), ELECTRON TRANSFER SUBUNIT-RELATED"/>
    <property type="match status" value="1"/>
</dbReference>
<dbReference type="OrthoDB" id="9778346at2"/>
<dbReference type="GO" id="GO:0044205">
    <property type="term" value="P:'de novo' UMP biosynthetic process"/>
    <property type="evidence" value="ECO:0007669"/>
    <property type="project" value="UniProtKB-UniRule"/>
</dbReference>
<keyword evidence="12 15" id="KW-0411">Iron-sulfur</keyword>